<sequence length="65" mass="7292">MKRPVTEVIAQLNALPHDAKVDVINVWTNGRKIRRLSGQNADSVWHPAPEYRKMTAILISEVGAE</sequence>
<accession>A0A369BTI5</accession>
<keyword evidence="2" id="KW-1185">Reference proteome</keyword>
<evidence type="ECO:0000313" key="1">
    <source>
        <dbReference type="EMBL" id="RCX22924.1"/>
    </source>
</evidence>
<dbReference type="InterPro" id="IPR059053">
    <property type="entry name" value="Had1"/>
</dbReference>
<dbReference type="EMBL" id="QPJW01000001">
    <property type="protein sequence ID" value="RCX22924.1"/>
    <property type="molecule type" value="Genomic_DNA"/>
</dbReference>
<dbReference type="Proteomes" id="UP000253090">
    <property type="component" value="Unassembled WGS sequence"/>
</dbReference>
<dbReference type="Pfam" id="PF26126">
    <property type="entry name" value="Had1"/>
    <property type="match status" value="1"/>
</dbReference>
<dbReference type="RefSeq" id="WP_114494864.1">
    <property type="nucleotide sequence ID" value="NZ_QPJW01000001.1"/>
</dbReference>
<proteinExistence type="predicted"/>
<evidence type="ECO:0000313" key="2">
    <source>
        <dbReference type="Proteomes" id="UP000253090"/>
    </source>
</evidence>
<protein>
    <submittedName>
        <fullName evidence="1">Uncharacterized protein</fullName>
    </submittedName>
</protein>
<dbReference type="AlphaFoldDB" id="A0A369BTI5"/>
<dbReference type="OrthoDB" id="9899291at2"/>
<gene>
    <name evidence="1" type="ORF">DFP94_101513</name>
</gene>
<comment type="caution">
    <text evidence="1">The sequence shown here is derived from an EMBL/GenBank/DDBJ whole genome shotgun (WGS) entry which is preliminary data.</text>
</comment>
<reference evidence="1 2" key="1">
    <citation type="submission" date="2018-07" db="EMBL/GenBank/DDBJ databases">
        <title>Genomic Encyclopedia of Type Strains, Phase III (KMG-III): the genomes of soil and plant-associated and newly described type strains.</title>
        <authorList>
            <person name="Whitman W."/>
        </authorList>
    </citation>
    <scope>NUCLEOTIDE SEQUENCE [LARGE SCALE GENOMIC DNA]</scope>
    <source>
        <strain evidence="1 2">CECT 8333</strain>
    </source>
</reference>
<name>A0A369BTI5_9BACL</name>
<organism evidence="1 2">
    <name type="scientific">Fontibacillus phaseoli</name>
    <dbReference type="NCBI Taxonomy" id="1416533"/>
    <lineage>
        <taxon>Bacteria</taxon>
        <taxon>Bacillati</taxon>
        <taxon>Bacillota</taxon>
        <taxon>Bacilli</taxon>
        <taxon>Bacillales</taxon>
        <taxon>Paenibacillaceae</taxon>
        <taxon>Fontibacillus</taxon>
    </lineage>
</organism>